<keyword evidence="2" id="KW-1185">Reference proteome</keyword>
<dbReference type="Proteomes" id="UP001056120">
    <property type="component" value="Linkage Group LG24"/>
</dbReference>
<reference evidence="1 2" key="2">
    <citation type="journal article" date="2022" name="Mol. Ecol. Resour.">
        <title>The genomes of chicory, endive, great burdock and yacon provide insights into Asteraceae paleo-polyploidization history and plant inulin production.</title>
        <authorList>
            <person name="Fan W."/>
            <person name="Wang S."/>
            <person name="Wang H."/>
            <person name="Wang A."/>
            <person name="Jiang F."/>
            <person name="Liu H."/>
            <person name="Zhao H."/>
            <person name="Xu D."/>
            <person name="Zhang Y."/>
        </authorList>
    </citation>
    <scope>NUCLEOTIDE SEQUENCE [LARGE SCALE GENOMIC DNA]</scope>
    <source>
        <strain evidence="2">cv. Yunnan</strain>
        <tissue evidence="1">Leaves</tissue>
    </source>
</reference>
<proteinExistence type="predicted"/>
<evidence type="ECO:0000313" key="1">
    <source>
        <dbReference type="EMBL" id="KAI3713963.1"/>
    </source>
</evidence>
<gene>
    <name evidence="1" type="ORF">L1987_72552</name>
</gene>
<protein>
    <submittedName>
        <fullName evidence="1">Uncharacterized protein</fullName>
    </submittedName>
</protein>
<reference evidence="2" key="1">
    <citation type="journal article" date="2022" name="Mol. Ecol. Resour.">
        <title>The genomes of chicory, endive, great burdock and yacon provide insights into Asteraceae palaeo-polyploidization history and plant inulin production.</title>
        <authorList>
            <person name="Fan W."/>
            <person name="Wang S."/>
            <person name="Wang H."/>
            <person name="Wang A."/>
            <person name="Jiang F."/>
            <person name="Liu H."/>
            <person name="Zhao H."/>
            <person name="Xu D."/>
            <person name="Zhang Y."/>
        </authorList>
    </citation>
    <scope>NUCLEOTIDE SEQUENCE [LARGE SCALE GENOMIC DNA]</scope>
    <source>
        <strain evidence="2">cv. Yunnan</strain>
    </source>
</reference>
<evidence type="ECO:0000313" key="2">
    <source>
        <dbReference type="Proteomes" id="UP001056120"/>
    </source>
</evidence>
<comment type="caution">
    <text evidence="1">The sequence shown here is derived from an EMBL/GenBank/DDBJ whole genome shotgun (WGS) entry which is preliminary data.</text>
</comment>
<organism evidence="1 2">
    <name type="scientific">Smallanthus sonchifolius</name>
    <dbReference type="NCBI Taxonomy" id="185202"/>
    <lineage>
        <taxon>Eukaryota</taxon>
        <taxon>Viridiplantae</taxon>
        <taxon>Streptophyta</taxon>
        <taxon>Embryophyta</taxon>
        <taxon>Tracheophyta</taxon>
        <taxon>Spermatophyta</taxon>
        <taxon>Magnoliopsida</taxon>
        <taxon>eudicotyledons</taxon>
        <taxon>Gunneridae</taxon>
        <taxon>Pentapetalae</taxon>
        <taxon>asterids</taxon>
        <taxon>campanulids</taxon>
        <taxon>Asterales</taxon>
        <taxon>Asteraceae</taxon>
        <taxon>Asteroideae</taxon>
        <taxon>Heliantheae alliance</taxon>
        <taxon>Millerieae</taxon>
        <taxon>Smallanthus</taxon>
    </lineage>
</organism>
<dbReference type="EMBL" id="CM042041">
    <property type="protein sequence ID" value="KAI3713963.1"/>
    <property type="molecule type" value="Genomic_DNA"/>
</dbReference>
<sequence>MKRCYQFLKAFNRHHDRKANQSEQRHNSILPLFLYFFDFSSEIQLPITFSRAIVLSPIFFCPNFEKLKVYRRFVPLE</sequence>
<name>A0ACB9AW82_9ASTR</name>
<accession>A0ACB9AW82</accession>